<reference evidence="1" key="1">
    <citation type="submission" date="2022-11" db="EMBL/GenBank/DDBJ databases">
        <authorList>
            <person name="Petersen C."/>
        </authorList>
    </citation>
    <scope>NUCLEOTIDE SEQUENCE</scope>
    <source>
        <strain evidence="1">IBT 34128</strain>
    </source>
</reference>
<dbReference type="Proteomes" id="UP001141434">
    <property type="component" value="Unassembled WGS sequence"/>
</dbReference>
<dbReference type="RefSeq" id="XP_056507164.1">
    <property type="nucleotide sequence ID" value="XM_056660666.1"/>
</dbReference>
<reference evidence="1" key="2">
    <citation type="journal article" date="2023" name="IMA Fungus">
        <title>Comparative genomic study of the Penicillium genus elucidates a diverse pangenome and 15 lateral gene transfer events.</title>
        <authorList>
            <person name="Petersen C."/>
            <person name="Sorensen T."/>
            <person name="Nielsen M.R."/>
            <person name="Sondergaard T.E."/>
            <person name="Sorensen J.L."/>
            <person name="Fitzpatrick D.A."/>
            <person name="Frisvad J.C."/>
            <person name="Nielsen K.L."/>
        </authorList>
    </citation>
    <scope>NUCLEOTIDE SEQUENCE</scope>
    <source>
        <strain evidence="1">IBT 34128</strain>
    </source>
</reference>
<comment type="caution">
    <text evidence="1">The sequence shown here is derived from an EMBL/GenBank/DDBJ whole genome shotgun (WGS) entry which is preliminary data.</text>
</comment>
<dbReference type="OrthoDB" id="65716at2759"/>
<dbReference type="EMBL" id="JAPMSZ010000012">
    <property type="protein sequence ID" value="KAJ5081877.1"/>
    <property type="molecule type" value="Genomic_DNA"/>
</dbReference>
<evidence type="ECO:0000313" key="1">
    <source>
        <dbReference type="EMBL" id="KAJ5081877.1"/>
    </source>
</evidence>
<sequence length="593" mass="68664">MITNSTIPNEKRLTLIKSAIETMERAGHGALRIEASHATLIPIWRQVDNAMHSARRDHHDGYELAQEWCRIALDARVFQNCSESNRQKIQRRLVACALHTSNTDLAREILDQIPVPDALGLHEQNADAEEKYKSYAQTFYLRYKLALSDDEGGVEYISGETTSKFLPWRLKYLQSCGIEAQRLNESDEVFLCVSNFWDLNSQEADNFTFPISLILVEMKDGKCDEEQLGLMCNMFDSARCARKFSTTELKWFIRKSFEAAWMFLKKNSQPDFINTLLSCSEEFGFIYRDKSEKLGQEIDWAEFQHLGYLCYYVNLLQRIPKARSETDMASKKYCYKGIRFCVHSLRRKYLEQGDEDEMWHERESNLHFIALLADFEAAIVLEHWRPQERLPSLFSIIEEAEYVLDDSIYRYFMGSILRSDAPRQEKILVIKTIISEMQSMERRYNFSCRQYLPHYLRCLFQLAISPESATSPTSESSSSPTSTTGDLELAETVLDQVILLAMHEAYLASRDHAAIHSPDQEGGPLCFHFPYPAEELVRFATISFNQAADFYRASRDEDCRRWAEKAIQVATLIDGLTGEKLVNLLRERLRNLV</sequence>
<dbReference type="AlphaFoldDB" id="A0A9W9EHK9"/>
<organism evidence="1 2">
    <name type="scientific">Penicillium alfredii</name>
    <dbReference type="NCBI Taxonomy" id="1506179"/>
    <lineage>
        <taxon>Eukaryota</taxon>
        <taxon>Fungi</taxon>
        <taxon>Dikarya</taxon>
        <taxon>Ascomycota</taxon>
        <taxon>Pezizomycotina</taxon>
        <taxon>Eurotiomycetes</taxon>
        <taxon>Eurotiomycetidae</taxon>
        <taxon>Eurotiales</taxon>
        <taxon>Aspergillaceae</taxon>
        <taxon>Penicillium</taxon>
    </lineage>
</organism>
<accession>A0A9W9EHK9</accession>
<dbReference type="PANTHER" id="PTHR40375">
    <property type="entry name" value="SPORULATION-SPECIFIC PROTEIN 22"/>
    <property type="match status" value="1"/>
</dbReference>
<keyword evidence="2" id="KW-1185">Reference proteome</keyword>
<dbReference type="GO" id="GO:0090173">
    <property type="term" value="P:regulation of synaptonemal complex assembly"/>
    <property type="evidence" value="ECO:0007669"/>
    <property type="project" value="InterPro"/>
</dbReference>
<gene>
    <name evidence="1" type="ORF">NUU61_010141</name>
</gene>
<dbReference type="InterPro" id="IPR039057">
    <property type="entry name" value="Spo22/ZIP4"/>
</dbReference>
<evidence type="ECO:0000313" key="2">
    <source>
        <dbReference type="Proteomes" id="UP001141434"/>
    </source>
</evidence>
<proteinExistence type="predicted"/>
<name>A0A9W9EHK9_9EURO</name>
<dbReference type="GeneID" id="81399835"/>
<protein>
    <submittedName>
        <fullName evidence="1">Meiosis specific protein SPO22</fullName>
    </submittedName>
</protein>
<dbReference type="PANTHER" id="PTHR40375:SF2">
    <property type="entry name" value="SPORULATION-SPECIFIC PROTEIN 22"/>
    <property type="match status" value="1"/>
</dbReference>